<feature type="compositionally biased region" description="Basic and acidic residues" evidence="1">
    <location>
        <begin position="54"/>
        <end position="66"/>
    </location>
</feature>
<feature type="signal peptide" evidence="2">
    <location>
        <begin position="1"/>
        <end position="25"/>
    </location>
</feature>
<protein>
    <recommendedName>
        <fullName evidence="5">FecR protein domain-containing protein</fullName>
    </recommendedName>
</protein>
<dbReference type="Proteomes" id="UP001560685">
    <property type="component" value="Unassembled WGS sequence"/>
</dbReference>
<sequence length="439" mass="43476">MYKNQRSFIGLAITTSIALTLPACMTTTGTARVASIGIDSTPTKENPDASDTPKSPEPEKTNRADRNTQSPETSSSNATAQSASTTQSSRSGSSDGGLSLGKAGALATGGLVGENGIAGMGLLRNTGKPGEAPLILANVQTSSGRTVNMVANEGMKVAAIADQITPASLSLSGTVIGVIAETGQTLVQSGKGEVYLIDGLLATPGTLATITIGEAYLIGSPEAQPFIGASILSPKHTTGRGLTVSVLSGGSFVTLRPENDLMRDSIEQSGGGLTGVLDHATQAGGIMPVNSVGGALTVSEDILHSTDSTIPYEDLTNALGSVLGEQPTISAPSLPGENTPLTNGDDGLLSGAPIVGGDGGILEDVPILNDVNNNDGLLGGGLVGDDSLLGDSGLIGDDGVAGEGGLLGEDGLVDVVEDTADDLLGGSCSAVGGLLGGNC</sequence>
<accession>A0ABV3Z165</accession>
<proteinExistence type="predicted"/>
<dbReference type="EMBL" id="JBEHZE010000001">
    <property type="protein sequence ID" value="MEX6632527.1"/>
    <property type="molecule type" value="Genomic_DNA"/>
</dbReference>
<keyword evidence="2" id="KW-0732">Signal</keyword>
<name>A0ABV3Z165_9PROT</name>
<evidence type="ECO:0000256" key="2">
    <source>
        <dbReference type="SAM" id="SignalP"/>
    </source>
</evidence>
<keyword evidence="4" id="KW-1185">Reference proteome</keyword>
<organism evidence="3 4">
    <name type="scientific">Hyphococcus lacteus</name>
    <dbReference type="NCBI Taxonomy" id="3143536"/>
    <lineage>
        <taxon>Bacteria</taxon>
        <taxon>Pseudomonadati</taxon>
        <taxon>Pseudomonadota</taxon>
        <taxon>Alphaproteobacteria</taxon>
        <taxon>Parvularculales</taxon>
        <taxon>Parvularculaceae</taxon>
        <taxon>Hyphococcus</taxon>
    </lineage>
</organism>
<evidence type="ECO:0000313" key="4">
    <source>
        <dbReference type="Proteomes" id="UP001560685"/>
    </source>
</evidence>
<evidence type="ECO:0000256" key="1">
    <source>
        <dbReference type="SAM" id="MobiDB-lite"/>
    </source>
</evidence>
<dbReference type="RefSeq" id="WP_369312450.1">
    <property type="nucleotide sequence ID" value="NZ_JBEHZE010000001.1"/>
</dbReference>
<evidence type="ECO:0008006" key="5">
    <source>
        <dbReference type="Google" id="ProtNLM"/>
    </source>
</evidence>
<comment type="caution">
    <text evidence="3">The sequence shown here is derived from an EMBL/GenBank/DDBJ whole genome shotgun (WGS) entry which is preliminary data.</text>
</comment>
<feature type="compositionally biased region" description="Low complexity" evidence="1">
    <location>
        <begin position="73"/>
        <end position="93"/>
    </location>
</feature>
<feature type="region of interest" description="Disordered" evidence="1">
    <location>
        <begin position="35"/>
        <end position="98"/>
    </location>
</feature>
<evidence type="ECO:0000313" key="3">
    <source>
        <dbReference type="EMBL" id="MEX6632527.1"/>
    </source>
</evidence>
<reference evidence="3 4" key="1">
    <citation type="submission" date="2024-05" db="EMBL/GenBank/DDBJ databases">
        <title>Three bacterial strains, DH-69, EH-24, and ECK-19 isolated from coastal sediments.</title>
        <authorList>
            <person name="Ye Y.-Q."/>
            <person name="Du Z.-J."/>
        </authorList>
    </citation>
    <scope>NUCLEOTIDE SEQUENCE [LARGE SCALE GENOMIC DNA]</scope>
    <source>
        <strain evidence="3 4">ECK-19</strain>
    </source>
</reference>
<feature type="chain" id="PRO_5047379852" description="FecR protein domain-containing protein" evidence="2">
    <location>
        <begin position="26"/>
        <end position="439"/>
    </location>
</feature>
<gene>
    <name evidence="3" type="ORF">ABFZ84_03110</name>
</gene>